<dbReference type="WBParaSite" id="maker-unitig_35194-snap-gene-0.2-mRNA-1">
    <property type="protein sequence ID" value="maker-unitig_35194-snap-gene-0.2-mRNA-1"/>
    <property type="gene ID" value="maker-unitig_35194-snap-gene-0.2"/>
</dbReference>
<sequence>TTIVIGAALPSLPVVSPLRLPTAARRTLQLLARGGGNGSRVVADAWHHQMVYGGVTHEGVHLTNPHSLLTWPSLSAQLCSESVLLVRKADVCKVWTNNDDLTPLANQPDPRWTSMNVLGQVRVGAECLAFSRVLCYTQSSQADTSS</sequence>
<keyword evidence="1" id="KW-1185">Reference proteome</keyword>
<name>A0A1I8FHK9_9PLAT</name>
<organism evidence="1 2">
    <name type="scientific">Macrostomum lignano</name>
    <dbReference type="NCBI Taxonomy" id="282301"/>
    <lineage>
        <taxon>Eukaryota</taxon>
        <taxon>Metazoa</taxon>
        <taxon>Spiralia</taxon>
        <taxon>Lophotrochozoa</taxon>
        <taxon>Platyhelminthes</taxon>
        <taxon>Rhabditophora</taxon>
        <taxon>Macrostomorpha</taxon>
        <taxon>Macrostomida</taxon>
        <taxon>Macrostomidae</taxon>
        <taxon>Macrostomum</taxon>
    </lineage>
</organism>
<evidence type="ECO:0000313" key="1">
    <source>
        <dbReference type="Proteomes" id="UP000095280"/>
    </source>
</evidence>
<dbReference type="Proteomes" id="UP000095280">
    <property type="component" value="Unplaced"/>
</dbReference>
<proteinExistence type="predicted"/>
<accession>A0A1I8FHK9</accession>
<reference evidence="2" key="1">
    <citation type="submission" date="2016-11" db="UniProtKB">
        <authorList>
            <consortium name="WormBaseParasite"/>
        </authorList>
    </citation>
    <scope>IDENTIFICATION</scope>
</reference>
<protein>
    <submittedName>
        <fullName evidence="2">Bulb-type lectin domain-containing protein</fullName>
    </submittedName>
</protein>
<evidence type="ECO:0000313" key="2">
    <source>
        <dbReference type="WBParaSite" id="maker-unitig_35194-snap-gene-0.2-mRNA-1"/>
    </source>
</evidence>
<dbReference type="AlphaFoldDB" id="A0A1I8FHK9"/>